<proteinExistence type="inferred from homology"/>
<dbReference type="PANTHER" id="PTHR11647:SF1">
    <property type="entry name" value="COLLAPSIN RESPONSE MEDIATOR PROTEIN"/>
    <property type="match status" value="1"/>
</dbReference>
<dbReference type="Gene3D" id="2.30.40.10">
    <property type="entry name" value="Urease, subunit C, domain 1"/>
    <property type="match status" value="1"/>
</dbReference>
<dbReference type="InterPro" id="IPR032466">
    <property type="entry name" value="Metal_Hydrolase"/>
</dbReference>
<dbReference type="SUPFAM" id="SSF51556">
    <property type="entry name" value="Metallo-dependent hydrolases"/>
    <property type="match status" value="1"/>
</dbReference>
<evidence type="ECO:0000313" key="8">
    <source>
        <dbReference type="Proteomes" id="UP000287605"/>
    </source>
</evidence>
<dbReference type="Gene3D" id="3.20.20.140">
    <property type="entry name" value="Metal-dependent hydrolases"/>
    <property type="match status" value="1"/>
</dbReference>
<dbReference type="OrthoDB" id="9765462at2"/>
<evidence type="ECO:0000256" key="1">
    <source>
        <dbReference type="ARBA" id="ARBA00001947"/>
    </source>
</evidence>
<dbReference type="GO" id="GO:0046872">
    <property type="term" value="F:metal ion binding"/>
    <property type="evidence" value="ECO:0007669"/>
    <property type="project" value="UniProtKB-KW"/>
</dbReference>
<dbReference type="InterPro" id="IPR006680">
    <property type="entry name" value="Amidohydro-rel"/>
</dbReference>
<dbReference type="NCBIfam" id="TIGR02033">
    <property type="entry name" value="D-hydantoinase"/>
    <property type="match status" value="1"/>
</dbReference>
<evidence type="ECO:0000256" key="4">
    <source>
        <dbReference type="ARBA" id="ARBA00022801"/>
    </source>
</evidence>
<dbReference type="GO" id="GO:0016812">
    <property type="term" value="F:hydrolase activity, acting on carbon-nitrogen (but not peptide) bonds, in cyclic amides"/>
    <property type="evidence" value="ECO:0007669"/>
    <property type="project" value="TreeGrafter"/>
</dbReference>
<dbReference type="Proteomes" id="UP000287605">
    <property type="component" value="Unassembled WGS sequence"/>
</dbReference>
<evidence type="ECO:0000256" key="2">
    <source>
        <dbReference type="ARBA" id="ARBA00008829"/>
    </source>
</evidence>
<reference evidence="7 8" key="1">
    <citation type="submission" date="2017-05" db="EMBL/GenBank/DDBJ databases">
        <title>Vagococcus spp. assemblies.</title>
        <authorList>
            <person name="Gulvik C.A."/>
        </authorList>
    </citation>
    <scope>NUCLEOTIDE SEQUENCE [LARGE SCALE GENOMIC DNA]</scope>
    <source>
        <strain evidence="7 8">CCUG 51432</strain>
    </source>
</reference>
<dbReference type="Pfam" id="PF01979">
    <property type="entry name" value="Amidohydro_1"/>
    <property type="match status" value="1"/>
</dbReference>
<feature type="domain" description="Amidohydrolase-related" evidence="6">
    <location>
        <begin position="49"/>
        <end position="435"/>
    </location>
</feature>
<dbReference type="InterPro" id="IPR011778">
    <property type="entry name" value="Hydantoinase/dihydroPyrase"/>
</dbReference>
<keyword evidence="4" id="KW-0378">Hydrolase</keyword>
<comment type="caution">
    <text evidence="7">The sequence shown here is derived from an EMBL/GenBank/DDBJ whole genome shotgun (WGS) entry which is preliminary data.</text>
</comment>
<dbReference type="InterPro" id="IPR011059">
    <property type="entry name" value="Metal-dep_hydrolase_composite"/>
</dbReference>
<comment type="similarity">
    <text evidence="2">Belongs to the metallo-dependent hydrolases superfamily. Hydantoinase/dihydropyrimidinase family.</text>
</comment>
<dbReference type="GO" id="GO:0005829">
    <property type="term" value="C:cytosol"/>
    <property type="evidence" value="ECO:0007669"/>
    <property type="project" value="TreeGrafter"/>
</dbReference>
<evidence type="ECO:0000256" key="3">
    <source>
        <dbReference type="ARBA" id="ARBA00022723"/>
    </source>
</evidence>
<accession>A0A430AMN5</accession>
<dbReference type="FunFam" id="3.20.20.140:FF:000076">
    <property type="entry name" value="Dihydropyrimidinase like 2"/>
    <property type="match status" value="1"/>
</dbReference>
<keyword evidence="3" id="KW-0479">Metal-binding</keyword>
<dbReference type="SUPFAM" id="SSF51338">
    <property type="entry name" value="Composite domain of metallo-dependent hydrolases"/>
    <property type="match status" value="2"/>
</dbReference>
<dbReference type="InterPro" id="IPR050378">
    <property type="entry name" value="Metallo-dep_Hydrolases_sf"/>
</dbReference>
<evidence type="ECO:0000259" key="6">
    <source>
        <dbReference type="Pfam" id="PF01979"/>
    </source>
</evidence>
<dbReference type="PANTHER" id="PTHR11647">
    <property type="entry name" value="HYDRANTOINASE/DIHYDROPYRIMIDINASE FAMILY MEMBER"/>
    <property type="match status" value="1"/>
</dbReference>
<dbReference type="CDD" id="cd01314">
    <property type="entry name" value="D-HYD"/>
    <property type="match status" value="1"/>
</dbReference>
<comment type="PTM">
    <text evidence="5">Carbamylation allows a single lysine to coordinate two divalent metal cations.</text>
</comment>
<dbReference type="AlphaFoldDB" id="A0A430AMN5"/>
<name>A0A430AMN5_9ENTE</name>
<evidence type="ECO:0000256" key="5">
    <source>
        <dbReference type="PIRSR" id="PIRSR611778-50"/>
    </source>
</evidence>
<feature type="modified residue" description="N6-carboxylysine" evidence="5">
    <location>
        <position position="149"/>
    </location>
</feature>
<keyword evidence="8" id="KW-1185">Reference proteome</keyword>
<protein>
    <submittedName>
        <fullName evidence="7">Dihydropyrimidinase</fullName>
    </submittedName>
</protein>
<dbReference type="RefSeq" id="WP_126809905.1">
    <property type="nucleotide sequence ID" value="NZ_NGKA01000022.1"/>
</dbReference>
<organism evidence="7 8">
    <name type="scientific">Vagococcus elongatus</name>
    <dbReference type="NCBI Taxonomy" id="180344"/>
    <lineage>
        <taxon>Bacteria</taxon>
        <taxon>Bacillati</taxon>
        <taxon>Bacillota</taxon>
        <taxon>Bacilli</taxon>
        <taxon>Lactobacillales</taxon>
        <taxon>Enterococcaceae</taxon>
        <taxon>Vagococcus</taxon>
    </lineage>
</organism>
<evidence type="ECO:0000313" key="7">
    <source>
        <dbReference type="EMBL" id="RSU09359.1"/>
    </source>
</evidence>
<gene>
    <name evidence="7" type="ORF">CBF29_11690</name>
</gene>
<dbReference type="EMBL" id="NGKA01000022">
    <property type="protein sequence ID" value="RSU09359.1"/>
    <property type="molecule type" value="Genomic_DNA"/>
</dbReference>
<sequence>MKTILTGGTVVSSHGRRQLDVVVEGEKIKALGHGFDDKDAQVVDVTGCYLFPGFIDGHTHLELNNGATDTSDNFTTGSIAAVCKGTTTVIDMATPERGHTLKECLAVWDKMTEGKSSCDYNYHMSLIEFNESLAEEIREMARRGVTSFKMYMAYDNLRTSDRDIYRAMLAIKEVGGMLGIHCENGDIINELQAEFLKEGKTAPRYHPLSRPNILEAEAVNRYLTIARQAGLAVNIVHLSTKESLEVAKRAREAGQELFIETCPQYLLLDDHLYDLANFEGAKYVCAPPLRSLEDQQALWQGVSDGDVDTIATDHCDFNFQTQKVMGKDDFTKIPGGLPGVETRPELIYTAGVTTGKITLERFVGLLSENIAKQFHLYPQKGVLQVGSDADIVVWDPEARGVIQAETQLQNCDYSAFEGFETKGAAKAVYLRGKLVSENGELLKGQQGKFIFRRIPEKK</sequence>
<comment type="cofactor">
    <cofactor evidence="1">
        <name>Zn(2+)</name>
        <dbReference type="ChEBI" id="CHEBI:29105"/>
    </cofactor>
</comment>